<dbReference type="PANTHER" id="PTHR31900">
    <property type="entry name" value="F-BOX/RNI SUPERFAMILY PROTEIN-RELATED"/>
    <property type="match status" value="1"/>
</dbReference>
<dbReference type="Proteomes" id="UP001157006">
    <property type="component" value="Chromosome 1S"/>
</dbReference>
<evidence type="ECO:0000313" key="3">
    <source>
        <dbReference type="Proteomes" id="UP001157006"/>
    </source>
</evidence>
<dbReference type="InterPro" id="IPR053781">
    <property type="entry name" value="F-box_AtFBL13-like"/>
</dbReference>
<dbReference type="InterPro" id="IPR050232">
    <property type="entry name" value="FBL13/AtMIF1-like"/>
</dbReference>
<dbReference type="SUPFAM" id="SSF81383">
    <property type="entry name" value="F-box domain"/>
    <property type="match status" value="1"/>
</dbReference>
<reference evidence="2 3" key="1">
    <citation type="submission" date="2023-01" db="EMBL/GenBank/DDBJ databases">
        <authorList>
            <person name="Kreplak J."/>
        </authorList>
    </citation>
    <scope>NUCLEOTIDE SEQUENCE [LARGE SCALE GENOMIC DNA]</scope>
</reference>
<dbReference type="SMART" id="SM00579">
    <property type="entry name" value="FBD"/>
    <property type="match status" value="1"/>
</dbReference>
<organism evidence="2 3">
    <name type="scientific">Vicia faba</name>
    <name type="common">Broad bean</name>
    <name type="synonym">Faba vulgaris</name>
    <dbReference type="NCBI Taxonomy" id="3906"/>
    <lineage>
        <taxon>Eukaryota</taxon>
        <taxon>Viridiplantae</taxon>
        <taxon>Streptophyta</taxon>
        <taxon>Embryophyta</taxon>
        <taxon>Tracheophyta</taxon>
        <taxon>Spermatophyta</taxon>
        <taxon>Magnoliopsida</taxon>
        <taxon>eudicotyledons</taxon>
        <taxon>Gunneridae</taxon>
        <taxon>Pentapetalae</taxon>
        <taxon>rosids</taxon>
        <taxon>fabids</taxon>
        <taxon>Fabales</taxon>
        <taxon>Fabaceae</taxon>
        <taxon>Papilionoideae</taxon>
        <taxon>50 kb inversion clade</taxon>
        <taxon>NPAAA clade</taxon>
        <taxon>Hologalegina</taxon>
        <taxon>IRL clade</taxon>
        <taxon>Fabeae</taxon>
        <taxon>Vicia</taxon>
    </lineage>
</organism>
<feature type="domain" description="FBD" evidence="1">
    <location>
        <begin position="383"/>
        <end position="457"/>
    </location>
</feature>
<protein>
    <recommendedName>
        <fullName evidence="1">FBD domain-containing protein</fullName>
    </recommendedName>
</protein>
<dbReference type="CDD" id="cd22160">
    <property type="entry name" value="F-box_AtFBL13-like"/>
    <property type="match status" value="1"/>
</dbReference>
<accession>A0AAV0ZBQ1</accession>
<evidence type="ECO:0000259" key="1">
    <source>
        <dbReference type="SMART" id="SM00579"/>
    </source>
</evidence>
<gene>
    <name evidence="2" type="ORF">VFH_I086720</name>
</gene>
<dbReference type="Pfam" id="PF08387">
    <property type="entry name" value="FBD"/>
    <property type="match status" value="1"/>
</dbReference>
<keyword evidence="3" id="KW-1185">Reference proteome</keyword>
<dbReference type="InterPro" id="IPR006566">
    <property type="entry name" value="FBD"/>
</dbReference>
<dbReference type="PANTHER" id="PTHR31900:SF32">
    <property type="entry name" value="F-BOX_RNI_FBD-LIKE DOMAIN PROTEIN"/>
    <property type="match status" value="1"/>
</dbReference>
<proteinExistence type="predicted"/>
<name>A0AAV0ZBQ1_VICFA</name>
<evidence type="ECO:0000313" key="2">
    <source>
        <dbReference type="EMBL" id="CAI8593342.1"/>
    </source>
</evidence>
<dbReference type="AlphaFoldDB" id="A0AAV0ZBQ1"/>
<dbReference type="InterPro" id="IPR036047">
    <property type="entry name" value="F-box-like_dom_sf"/>
</dbReference>
<dbReference type="EMBL" id="OX451735">
    <property type="protein sequence ID" value="CAI8593342.1"/>
    <property type="molecule type" value="Genomic_DNA"/>
</dbReference>
<sequence>MDSNVVNMEIQTKHLPAAVEEIDIISTLHENILGPILSFIPITDAVRTSVLSKRWIGVWTSITSLKFDDSLLHYEKKMPKQQFVNFVGKVLFQFTNSSIQSFSLCLTSYQYDASLITSWISFILERRVQKLHIQYADKVFLSSNLLFTCNSLVELVLQMKSTLTLPISASLPNLQKLSISGIKLLSDSSDCSKDITLNFPVLKVFEARGCEWLTMQNISLQVPLLERFSIAIWNRHSNESCEYAIKVYSRRLTDFSYEGDLEQDIVLCDSSSIRNASIVIVVDEDKEDRMQKLGFQAWNLLRQIHNAEQLKLLFYKVLILRHAKDVFTNLPVFGRLGYLELNEVNGEALLQLLNNSPILNTLVLLNGVADLHKDVFTSAVVPHCFLSSLNVFRFKGFNANEHDLSLVNFMLANAATLQIMTISPAFWLRYADIDLESVKERILSSPTCSSFCKIEFSDIKSC</sequence>